<feature type="transmembrane region" description="Helical" evidence="6">
    <location>
        <begin position="184"/>
        <end position="205"/>
    </location>
</feature>
<evidence type="ECO:0000256" key="4">
    <source>
        <dbReference type="ARBA" id="ARBA00022989"/>
    </source>
</evidence>
<protein>
    <submittedName>
        <fullName evidence="7">Membrane protein involved in the export of O-antigen and teichoic acid</fullName>
    </submittedName>
</protein>
<name>A0A1H0NC00_9HYPH</name>
<feature type="transmembrane region" description="Helical" evidence="6">
    <location>
        <begin position="366"/>
        <end position="387"/>
    </location>
</feature>
<dbReference type="EMBL" id="FNIT01000019">
    <property type="protein sequence ID" value="SDO90181.1"/>
    <property type="molecule type" value="Genomic_DNA"/>
</dbReference>
<dbReference type="Proteomes" id="UP000198793">
    <property type="component" value="Unassembled WGS sequence"/>
</dbReference>
<evidence type="ECO:0000256" key="1">
    <source>
        <dbReference type="ARBA" id="ARBA00004651"/>
    </source>
</evidence>
<feature type="transmembrane region" description="Helical" evidence="6">
    <location>
        <begin position="21"/>
        <end position="42"/>
    </location>
</feature>
<reference evidence="7 8" key="1">
    <citation type="submission" date="2016-10" db="EMBL/GenBank/DDBJ databases">
        <authorList>
            <person name="de Groot N.N."/>
        </authorList>
    </citation>
    <scope>NUCLEOTIDE SEQUENCE [LARGE SCALE GENOMIC DNA]</scope>
    <source>
        <strain evidence="8">L7-484,KACC 16230,DSM 25025</strain>
    </source>
</reference>
<evidence type="ECO:0000313" key="7">
    <source>
        <dbReference type="EMBL" id="SDO90181.1"/>
    </source>
</evidence>
<dbReference type="OrthoDB" id="7267641at2"/>
<accession>A0A1H0NC00</accession>
<gene>
    <name evidence="7" type="ORF">SAMN05192530_11910</name>
</gene>
<feature type="transmembrane region" description="Helical" evidence="6">
    <location>
        <begin position="127"/>
        <end position="149"/>
    </location>
</feature>
<feature type="transmembrane region" description="Helical" evidence="6">
    <location>
        <begin position="299"/>
        <end position="320"/>
    </location>
</feature>
<feature type="transmembrane region" description="Helical" evidence="6">
    <location>
        <begin position="90"/>
        <end position="115"/>
    </location>
</feature>
<dbReference type="Pfam" id="PF13440">
    <property type="entry name" value="Polysacc_synt_3"/>
    <property type="match status" value="1"/>
</dbReference>
<keyword evidence="8" id="KW-1185">Reference proteome</keyword>
<sequence>MNKAVAAIRRVRSSGLARNTFFYSINFAAQIGVQLGYFILISSSLGPSGYGVFASVTAVALFVGVFIGWGSERVLIQRVTVDHAAFPRELGHTLILNGLTLIPFAAITAGIFTILDTHGLSWTGLSLILLADLLFRKLNAIALFSFMAFDRAGQQTVLDITSQLLRLAAAAFAFLLIPDLTLDVWAIFYVCGSIIAAAFSWFFVLRELGRPHWCLQRGSLWLGFLYSLEFASLNGVKDLDKPVVVQSLGPDAGGIYTAAFRIVDAASAPIRALLYATYTRYFREAASDSKKGIAFGVRMLPFAALFSAGVGVALLIGAPFVPLLIGEDYAPIVPLLRWLAVYPILTALMGIGADILRAIGRQGLRVLIMAASTVAIVPFCWLGARYGGMDGAVWSRIAVQLLLAAASWFAVRVTGPR</sequence>
<dbReference type="RefSeq" id="WP_090677217.1">
    <property type="nucleotide sequence ID" value="NZ_FNIT01000019.1"/>
</dbReference>
<comment type="subcellular location">
    <subcellularLocation>
        <location evidence="1">Cell membrane</location>
        <topology evidence="1">Multi-pass membrane protein</topology>
    </subcellularLocation>
</comment>
<organism evidence="7 8">
    <name type="scientific">Aureimonas jatrophae</name>
    <dbReference type="NCBI Taxonomy" id="1166073"/>
    <lineage>
        <taxon>Bacteria</taxon>
        <taxon>Pseudomonadati</taxon>
        <taxon>Pseudomonadota</taxon>
        <taxon>Alphaproteobacteria</taxon>
        <taxon>Hyphomicrobiales</taxon>
        <taxon>Aurantimonadaceae</taxon>
        <taxon>Aureimonas</taxon>
    </lineage>
</organism>
<evidence type="ECO:0000256" key="3">
    <source>
        <dbReference type="ARBA" id="ARBA00022692"/>
    </source>
</evidence>
<evidence type="ECO:0000256" key="2">
    <source>
        <dbReference type="ARBA" id="ARBA00022475"/>
    </source>
</evidence>
<keyword evidence="3 6" id="KW-0812">Transmembrane</keyword>
<dbReference type="AlphaFoldDB" id="A0A1H0NC00"/>
<dbReference type="PANTHER" id="PTHR30250">
    <property type="entry name" value="PST FAMILY PREDICTED COLANIC ACID TRANSPORTER"/>
    <property type="match status" value="1"/>
</dbReference>
<keyword evidence="4 6" id="KW-1133">Transmembrane helix</keyword>
<feature type="transmembrane region" description="Helical" evidence="6">
    <location>
        <begin position="340"/>
        <end position="359"/>
    </location>
</feature>
<evidence type="ECO:0000256" key="6">
    <source>
        <dbReference type="SAM" id="Phobius"/>
    </source>
</evidence>
<keyword evidence="5 6" id="KW-0472">Membrane</keyword>
<proteinExistence type="predicted"/>
<dbReference type="STRING" id="1166073.SAMN05192530_11910"/>
<evidence type="ECO:0000256" key="5">
    <source>
        <dbReference type="ARBA" id="ARBA00023136"/>
    </source>
</evidence>
<keyword evidence="2" id="KW-1003">Cell membrane</keyword>
<feature type="transmembrane region" description="Helical" evidence="6">
    <location>
        <begin position="393"/>
        <end position="411"/>
    </location>
</feature>
<dbReference type="GO" id="GO:0005886">
    <property type="term" value="C:plasma membrane"/>
    <property type="evidence" value="ECO:0007669"/>
    <property type="project" value="UniProtKB-SubCell"/>
</dbReference>
<feature type="transmembrane region" description="Helical" evidence="6">
    <location>
        <begin position="48"/>
        <end position="69"/>
    </location>
</feature>
<dbReference type="InterPro" id="IPR050833">
    <property type="entry name" value="Poly_Biosynth_Transport"/>
</dbReference>
<evidence type="ECO:0000313" key="8">
    <source>
        <dbReference type="Proteomes" id="UP000198793"/>
    </source>
</evidence>
<dbReference type="PANTHER" id="PTHR30250:SF11">
    <property type="entry name" value="O-ANTIGEN TRANSPORTER-RELATED"/>
    <property type="match status" value="1"/>
</dbReference>
<feature type="transmembrane region" description="Helical" evidence="6">
    <location>
        <begin position="156"/>
        <end position="178"/>
    </location>
</feature>